<feature type="transmembrane region" description="Helical" evidence="1">
    <location>
        <begin position="100"/>
        <end position="118"/>
    </location>
</feature>
<accession>A0AAQ3Y5H0</accession>
<keyword evidence="3" id="KW-1185">Reference proteome</keyword>
<evidence type="ECO:0000256" key="1">
    <source>
        <dbReference type="SAM" id="Phobius"/>
    </source>
</evidence>
<evidence type="ECO:0000313" key="2">
    <source>
        <dbReference type="EMBL" id="WYK01025.1"/>
    </source>
</evidence>
<feature type="transmembrane region" description="Helical" evidence="1">
    <location>
        <begin position="70"/>
        <end position="88"/>
    </location>
</feature>
<feature type="transmembrane region" description="Helical" evidence="1">
    <location>
        <begin position="124"/>
        <end position="143"/>
    </location>
</feature>
<organism evidence="2 3">
    <name type="scientific">Candidatus Enterococcus palustris</name>
    <dbReference type="NCBI Taxonomy" id="1834189"/>
    <lineage>
        <taxon>Bacteria</taxon>
        <taxon>Bacillati</taxon>
        <taxon>Bacillota</taxon>
        <taxon>Bacilli</taxon>
        <taxon>Lactobacillales</taxon>
        <taxon>Enterococcaceae</taxon>
        <taxon>Enterococcus</taxon>
    </lineage>
</organism>
<dbReference type="Proteomes" id="UP000194948">
    <property type="component" value="Chromosome"/>
</dbReference>
<evidence type="ECO:0000313" key="3">
    <source>
        <dbReference type="Proteomes" id="UP000194948"/>
    </source>
</evidence>
<keyword evidence="1" id="KW-0812">Transmembrane</keyword>
<name>A0AAQ3Y5H0_9ENTE</name>
<keyword evidence="1" id="KW-0472">Membrane</keyword>
<sequence length="214" mass="25108">MTKEQLEKQQNKGLRSATIVAALLFIMWVIYLIFFYAYYKEAYFYIDKRLTLFYQLLILVHDNLVETIKYLSLGVLLMTITFVHIYFIFLSNKRNPYPRVSLYILSGLNAIYFLLLLINVYGFIFFILSILSGSIIYALVIIGNEANQKVSTKDYEEGDILETTGPFETKEIAQREAGIRIEKLQENPHLVLGEELYQEENNYYIDIYIEAIKK</sequence>
<dbReference type="EMBL" id="CP147244">
    <property type="protein sequence ID" value="WYK01025.1"/>
    <property type="molecule type" value="Genomic_DNA"/>
</dbReference>
<protein>
    <submittedName>
        <fullName evidence="2">Uncharacterized protein</fullName>
    </submittedName>
</protein>
<gene>
    <name evidence="2" type="ORF">A5821_002151</name>
</gene>
<keyword evidence="1" id="KW-1133">Transmembrane helix</keyword>
<reference evidence="2" key="1">
    <citation type="submission" date="2017-05" db="EMBL/GenBank/DDBJ databases">
        <authorList>
            <consortium name="The Broad Institute Genomics Platform"/>
            <consortium name="The Broad Institute Genomic Center for Infectious Diseases"/>
            <person name="Earl A."/>
            <person name="Manson A."/>
            <person name="Schwartman J."/>
            <person name="Gilmore M."/>
            <person name="Abouelleil A."/>
            <person name="Cao P."/>
            <person name="Chapman S."/>
            <person name="Cusick C."/>
            <person name="Shea T."/>
            <person name="Young S."/>
            <person name="Neafsey D."/>
            <person name="Nusbaum C."/>
            <person name="Birren B."/>
        </authorList>
    </citation>
    <scope>NUCLEOTIDE SEQUENCE</scope>
    <source>
        <strain evidence="2">7F3_DIV0205</strain>
    </source>
</reference>
<dbReference type="RefSeq" id="WP_086314569.1">
    <property type="nucleotide sequence ID" value="NZ_CP147244.1"/>
</dbReference>
<feature type="transmembrane region" description="Helical" evidence="1">
    <location>
        <begin position="20"/>
        <end position="39"/>
    </location>
</feature>
<reference evidence="2" key="2">
    <citation type="submission" date="2024-03" db="EMBL/GenBank/DDBJ databases">
        <title>The Genome Sequence of Enterococcus sp. DIV0205d.</title>
        <authorList>
            <consortium name="The Broad Institute Genomics Platform"/>
            <consortium name="The Broad Institute Microbial Omics Core"/>
            <consortium name="The Broad Institute Genomic Center for Infectious Diseases"/>
            <person name="Earl A."/>
            <person name="Manson A."/>
            <person name="Gilmore M."/>
            <person name="Schwartman J."/>
            <person name="Shea T."/>
            <person name="Abouelleil A."/>
            <person name="Cao P."/>
            <person name="Chapman S."/>
            <person name="Cusick C."/>
            <person name="Young S."/>
            <person name="Neafsey D."/>
            <person name="Nusbaum C."/>
            <person name="Birren B."/>
        </authorList>
    </citation>
    <scope>NUCLEOTIDE SEQUENCE</scope>
    <source>
        <strain evidence="2">7F3_DIV0205</strain>
    </source>
</reference>
<proteinExistence type="predicted"/>
<dbReference type="AlphaFoldDB" id="A0AAQ3Y5H0"/>